<evidence type="ECO:0000259" key="2">
    <source>
        <dbReference type="Pfam" id="PF02591"/>
    </source>
</evidence>
<dbReference type="PANTHER" id="PTHR39082">
    <property type="entry name" value="PHOSPHOLIPASE C-BETA-2-RELATED"/>
    <property type="match status" value="1"/>
</dbReference>
<dbReference type="Pfam" id="PF02591">
    <property type="entry name" value="Zn_ribbon_9"/>
    <property type="match status" value="1"/>
</dbReference>
<feature type="domain" description="C4-type zinc ribbon" evidence="2">
    <location>
        <begin position="199"/>
        <end position="229"/>
    </location>
</feature>
<accession>A0A0U5JFE2</accession>
<reference evidence="4" key="1">
    <citation type="submission" date="2015-09" db="EMBL/GenBank/DDBJ databases">
        <authorList>
            <person name="Bertelli C."/>
        </authorList>
    </citation>
    <scope>NUCLEOTIDE SEQUENCE [LARGE SCALE GENOMIC DNA]</scope>
    <source>
        <strain evidence="4">KNic</strain>
    </source>
</reference>
<dbReference type="EMBL" id="LN879502">
    <property type="protein sequence ID" value="CUI17524.1"/>
    <property type="molecule type" value="Genomic_DNA"/>
</dbReference>
<gene>
    <name evidence="3" type="ORF">PNK_1919</name>
</gene>
<keyword evidence="4" id="KW-1185">Reference proteome</keyword>
<dbReference type="KEGG" id="pnl:PNK_1919"/>
<protein>
    <recommendedName>
        <fullName evidence="2">C4-type zinc ribbon domain-containing protein</fullName>
    </recommendedName>
</protein>
<dbReference type="PATRIC" id="fig|389348.3.peg.2154"/>
<proteinExistence type="predicted"/>
<name>A0A0U5JFE2_9BACT</name>
<keyword evidence="1" id="KW-0175">Coiled coil</keyword>
<dbReference type="AlphaFoldDB" id="A0A0U5JFE2"/>
<dbReference type="InParanoid" id="A0A0U5JFE2"/>
<dbReference type="InterPro" id="IPR003743">
    <property type="entry name" value="Zf-RING_7"/>
</dbReference>
<dbReference type="PANTHER" id="PTHR39082:SF1">
    <property type="entry name" value="SCAVENGER RECEPTOR CLASS A MEMBER 3"/>
    <property type="match status" value="1"/>
</dbReference>
<organism evidence="3 4">
    <name type="scientific">Candidatus Protochlamydia naegleriophila</name>
    <dbReference type="NCBI Taxonomy" id="389348"/>
    <lineage>
        <taxon>Bacteria</taxon>
        <taxon>Pseudomonadati</taxon>
        <taxon>Chlamydiota</taxon>
        <taxon>Chlamydiia</taxon>
        <taxon>Parachlamydiales</taxon>
        <taxon>Parachlamydiaceae</taxon>
        <taxon>Candidatus Protochlamydia</taxon>
    </lineage>
</organism>
<dbReference type="STRING" id="389348.PNK_1919"/>
<evidence type="ECO:0000256" key="1">
    <source>
        <dbReference type="SAM" id="Coils"/>
    </source>
</evidence>
<dbReference type="Gene3D" id="1.10.287.1490">
    <property type="match status" value="1"/>
</dbReference>
<dbReference type="NCBIfam" id="NF047363">
    <property type="entry name" value="Zn_ribbon_CdsZ"/>
    <property type="match status" value="1"/>
</dbReference>
<dbReference type="Proteomes" id="UP000069902">
    <property type="component" value="Chromosome cPNK"/>
</dbReference>
<evidence type="ECO:0000313" key="4">
    <source>
        <dbReference type="Proteomes" id="UP000069902"/>
    </source>
</evidence>
<feature type="coiled-coil region" evidence="1">
    <location>
        <begin position="111"/>
        <end position="170"/>
    </location>
</feature>
<sequence length="256" mass="29934">MLDALKVILEIQELDMKMIQLMHLKRQRQKELDHINHSKESLRHRVTDKETEILEMKKMIRLTEGEHAEVLAKIKKLESQQNAIKKVDEYNAITHEISGADRERVAKEQRLSDLYDKLAAEEDMLKSLNEASDTTVDSSKVVETEIHESIHQINEEGKVLKAERDELVEQADSEVFQIYERLLRNKKDRVVVPLESRCCSGCHIMLTAQHENLVRKGERLVFCEHCSRIHYWQESKALEDTVVATKQRRRRTTKSA</sequence>
<dbReference type="RefSeq" id="WP_032123946.1">
    <property type="nucleotide sequence ID" value="NZ_LN879502.1"/>
</dbReference>
<evidence type="ECO:0000313" key="3">
    <source>
        <dbReference type="EMBL" id="CUI17524.1"/>
    </source>
</evidence>
<dbReference type="InterPro" id="IPR052376">
    <property type="entry name" value="Oxidative_Scav/Glycosyltrans"/>
</dbReference>